<keyword evidence="1" id="KW-0472">Membrane</keyword>
<sequence length="125" mass="13275">MQNELLRRAGLVLVLVSYSASVAMGGWVLVQAFGMRETISWAPVMLLIGVVGAVLALLVAGRTSRRTRVVVVAAASLWPWAAVTLFTPHGITWVAMAGLLGGVVLVVQAVRDRGRSLASTRRPQA</sequence>
<keyword evidence="1" id="KW-1133">Transmembrane helix</keyword>
<keyword evidence="3" id="KW-1185">Reference proteome</keyword>
<feature type="transmembrane region" description="Helical" evidence="1">
    <location>
        <begin position="67"/>
        <end position="85"/>
    </location>
</feature>
<protein>
    <recommendedName>
        <fullName evidence="4">SPW repeat-containing protein</fullName>
    </recommendedName>
</protein>
<feature type="transmembrane region" description="Helical" evidence="1">
    <location>
        <begin position="39"/>
        <end position="60"/>
    </location>
</feature>
<dbReference type="EMBL" id="CP144913">
    <property type="protein sequence ID" value="WXB77936.1"/>
    <property type="molecule type" value="Genomic_DNA"/>
</dbReference>
<accession>A0ABZ2MLF5</accession>
<gene>
    <name evidence="2" type="ORF">V1351_07665</name>
</gene>
<evidence type="ECO:0000313" key="3">
    <source>
        <dbReference type="Proteomes" id="UP001382727"/>
    </source>
</evidence>
<keyword evidence="1" id="KW-0812">Transmembrane</keyword>
<evidence type="ECO:0000313" key="2">
    <source>
        <dbReference type="EMBL" id="WXB77936.1"/>
    </source>
</evidence>
<evidence type="ECO:0008006" key="4">
    <source>
        <dbReference type="Google" id="ProtNLM"/>
    </source>
</evidence>
<feature type="transmembrane region" description="Helical" evidence="1">
    <location>
        <begin position="91"/>
        <end position="110"/>
    </location>
</feature>
<dbReference type="Proteomes" id="UP001382727">
    <property type="component" value="Chromosome"/>
</dbReference>
<reference evidence="2 3" key="1">
    <citation type="submission" date="2024-02" db="EMBL/GenBank/DDBJ databases">
        <title>Janibacter sp. nov., isolated from gut of marine sandworm.</title>
        <authorList>
            <person name="Kim B."/>
            <person name="Jun M.O."/>
            <person name="Shin N.-R."/>
        </authorList>
    </citation>
    <scope>NUCLEOTIDE SEQUENCE [LARGE SCALE GENOMIC DNA]</scope>
    <source>
        <strain evidence="2 3">A1S7</strain>
    </source>
</reference>
<dbReference type="RefSeq" id="WP_338752277.1">
    <property type="nucleotide sequence ID" value="NZ_CP144913.1"/>
</dbReference>
<proteinExistence type="predicted"/>
<organism evidence="2 3">
    <name type="scientific">Janibacter alittae</name>
    <dbReference type="NCBI Taxonomy" id="3115209"/>
    <lineage>
        <taxon>Bacteria</taxon>
        <taxon>Bacillati</taxon>
        <taxon>Actinomycetota</taxon>
        <taxon>Actinomycetes</taxon>
        <taxon>Micrococcales</taxon>
        <taxon>Intrasporangiaceae</taxon>
        <taxon>Janibacter</taxon>
    </lineage>
</organism>
<feature type="transmembrane region" description="Helical" evidence="1">
    <location>
        <begin position="12"/>
        <end position="33"/>
    </location>
</feature>
<name>A0ABZ2MLF5_9MICO</name>
<evidence type="ECO:0000256" key="1">
    <source>
        <dbReference type="SAM" id="Phobius"/>
    </source>
</evidence>